<protein>
    <recommendedName>
        <fullName evidence="2">lysozyme</fullName>
        <ecNumber evidence="2">3.2.1.17</ecNumber>
    </recommendedName>
</protein>
<keyword evidence="4" id="KW-0081">Bacteriolytic enzyme</keyword>
<keyword evidence="5" id="KW-0378">Hydrolase</keyword>
<evidence type="ECO:0000256" key="8">
    <source>
        <dbReference type="SAM" id="SignalP"/>
    </source>
</evidence>
<feature type="non-terminal residue" evidence="9">
    <location>
        <position position="168"/>
    </location>
</feature>
<evidence type="ECO:0000256" key="4">
    <source>
        <dbReference type="ARBA" id="ARBA00022638"/>
    </source>
</evidence>
<evidence type="ECO:0000256" key="6">
    <source>
        <dbReference type="ARBA" id="ARBA00023295"/>
    </source>
</evidence>
<dbReference type="PANTHER" id="PTHR11195:SF22">
    <property type="entry name" value="LYSOZYME"/>
    <property type="match status" value="1"/>
</dbReference>
<dbReference type="FunFam" id="1.10.530.10:FF:000019">
    <property type="entry name" value="lysozyme"/>
    <property type="match status" value="1"/>
</dbReference>
<dbReference type="GO" id="GO:0031640">
    <property type="term" value="P:killing of cells of another organism"/>
    <property type="evidence" value="ECO:0007669"/>
    <property type="project" value="UniProtKB-KW"/>
</dbReference>
<dbReference type="EMBL" id="CAXKWB010026633">
    <property type="protein sequence ID" value="CAL4130426.1"/>
    <property type="molecule type" value="Genomic_DNA"/>
</dbReference>
<feature type="disulfide bond" evidence="7">
    <location>
        <begin position="37"/>
        <end position="43"/>
    </location>
</feature>
<organism evidence="9 10">
    <name type="scientific">Meganyctiphanes norvegica</name>
    <name type="common">Northern krill</name>
    <name type="synonym">Thysanopoda norvegica</name>
    <dbReference type="NCBI Taxonomy" id="48144"/>
    <lineage>
        <taxon>Eukaryota</taxon>
        <taxon>Metazoa</taxon>
        <taxon>Ecdysozoa</taxon>
        <taxon>Arthropoda</taxon>
        <taxon>Crustacea</taxon>
        <taxon>Multicrustacea</taxon>
        <taxon>Malacostraca</taxon>
        <taxon>Eumalacostraca</taxon>
        <taxon>Eucarida</taxon>
        <taxon>Euphausiacea</taxon>
        <taxon>Euphausiidae</taxon>
        <taxon>Meganyctiphanes</taxon>
    </lineage>
</organism>
<accession>A0AAV2RQA0</accession>
<keyword evidence="7" id="KW-1015">Disulfide bond</keyword>
<feature type="signal peptide" evidence="8">
    <location>
        <begin position="1"/>
        <end position="22"/>
    </location>
</feature>
<sequence>MSLPKSVLVTFALALVACVVYGQNQSQVSSSCMGCICEASSNCNSTLGCSTPYPGGYFCGPFLISFAYWTDAGKPVLQHDNPEKKGAFENCVTDLYCAADTLRRYMKKFSSNQNRSDCNNDGVIDCVDFAYMHLLGGYGCKDPSIVTTDYFTKFQTCWNVVNSAKPSS</sequence>
<name>A0AAV2RQA0_MEGNR</name>
<evidence type="ECO:0000256" key="1">
    <source>
        <dbReference type="ARBA" id="ARBA00000632"/>
    </source>
</evidence>
<dbReference type="PROSITE" id="PS00018">
    <property type="entry name" value="EF_HAND_1"/>
    <property type="match status" value="1"/>
</dbReference>
<reference evidence="9 10" key="1">
    <citation type="submission" date="2024-05" db="EMBL/GenBank/DDBJ databases">
        <authorList>
            <person name="Wallberg A."/>
        </authorList>
    </citation>
    <scope>NUCLEOTIDE SEQUENCE [LARGE SCALE GENOMIC DNA]</scope>
</reference>
<dbReference type="AlphaFoldDB" id="A0AAV2RQA0"/>
<gene>
    <name evidence="9" type="ORF">MNOR_LOCUS26533</name>
</gene>
<dbReference type="Proteomes" id="UP001497623">
    <property type="component" value="Unassembled WGS sequence"/>
</dbReference>
<keyword evidence="3" id="KW-0929">Antimicrobial</keyword>
<dbReference type="GO" id="GO:0042742">
    <property type="term" value="P:defense response to bacterium"/>
    <property type="evidence" value="ECO:0007669"/>
    <property type="project" value="UniProtKB-KW"/>
</dbReference>
<dbReference type="PROSITE" id="PS51909">
    <property type="entry name" value="LYSOZYME_I"/>
    <property type="match status" value="1"/>
</dbReference>
<dbReference type="InterPro" id="IPR018247">
    <property type="entry name" value="EF_Hand_1_Ca_BS"/>
</dbReference>
<keyword evidence="6" id="KW-0326">Glycosidase</keyword>
<dbReference type="PROSITE" id="PS51257">
    <property type="entry name" value="PROKAR_LIPOPROTEIN"/>
    <property type="match status" value="1"/>
</dbReference>
<dbReference type="SUPFAM" id="SSF53955">
    <property type="entry name" value="Lysozyme-like"/>
    <property type="match status" value="1"/>
</dbReference>
<dbReference type="Pfam" id="PF05497">
    <property type="entry name" value="Destabilase"/>
    <property type="match status" value="1"/>
</dbReference>
<feature type="disulfide bond" evidence="7">
    <location>
        <begin position="118"/>
        <end position="140"/>
    </location>
</feature>
<dbReference type="InterPro" id="IPR008597">
    <property type="entry name" value="Invert_lysozyme"/>
</dbReference>
<evidence type="ECO:0000256" key="7">
    <source>
        <dbReference type="PIRSR" id="PIRSR608597-3"/>
    </source>
</evidence>
<proteinExistence type="predicted"/>
<evidence type="ECO:0000313" key="9">
    <source>
        <dbReference type="EMBL" id="CAL4130426.1"/>
    </source>
</evidence>
<evidence type="ECO:0000313" key="10">
    <source>
        <dbReference type="Proteomes" id="UP001497623"/>
    </source>
</evidence>
<feature type="disulfide bond" evidence="7">
    <location>
        <begin position="49"/>
        <end position="59"/>
    </location>
</feature>
<feature type="disulfide bond" evidence="7">
    <location>
        <begin position="32"/>
        <end position="126"/>
    </location>
</feature>
<feature type="chain" id="PRO_5043864486" description="lysozyme" evidence="8">
    <location>
        <begin position="23"/>
        <end position="168"/>
    </location>
</feature>
<dbReference type="Gene3D" id="1.10.530.10">
    <property type="match status" value="1"/>
</dbReference>
<dbReference type="GO" id="GO:0003796">
    <property type="term" value="F:lysozyme activity"/>
    <property type="evidence" value="ECO:0007669"/>
    <property type="project" value="UniProtKB-EC"/>
</dbReference>
<comment type="caution">
    <text evidence="9">The sequence shown here is derived from an EMBL/GenBank/DDBJ whole genome shotgun (WGS) entry which is preliminary data.</text>
</comment>
<keyword evidence="10" id="KW-1185">Reference proteome</keyword>
<dbReference type="InterPro" id="IPR023346">
    <property type="entry name" value="Lysozyme-like_dom_sf"/>
</dbReference>
<evidence type="ECO:0000256" key="2">
    <source>
        <dbReference type="ARBA" id="ARBA00012732"/>
    </source>
</evidence>
<evidence type="ECO:0000256" key="3">
    <source>
        <dbReference type="ARBA" id="ARBA00022529"/>
    </source>
</evidence>
<evidence type="ECO:0000256" key="5">
    <source>
        <dbReference type="ARBA" id="ARBA00022801"/>
    </source>
</evidence>
<dbReference type="CDD" id="cd16890">
    <property type="entry name" value="lyz_i"/>
    <property type="match status" value="1"/>
</dbReference>
<comment type="catalytic activity">
    <reaction evidence="1">
        <text>Hydrolysis of (1-&gt;4)-beta-linkages between N-acetylmuramic acid and N-acetyl-D-glucosamine residues in a peptidoglycan and between N-acetyl-D-glucosamine residues in chitodextrins.</text>
        <dbReference type="EC" id="3.2.1.17"/>
    </reaction>
</comment>
<dbReference type="PANTHER" id="PTHR11195">
    <property type="entry name" value="DESTABILASE-RELATED"/>
    <property type="match status" value="1"/>
</dbReference>
<keyword evidence="8" id="KW-0732">Signal</keyword>
<dbReference type="EC" id="3.2.1.17" evidence="2"/>
<feature type="disulfide bond" evidence="7">
    <location>
        <begin position="91"/>
        <end position="97"/>
    </location>
</feature>